<accession>A0A031JXH2</accession>
<sequence>MIMPDETTLVPVSPHLVAHLERLSAHSGRSVASYVEEALLSSLEDFIDAHDADVVMENIKAGREVTRSLDDVERDLGLRDKDD</sequence>
<proteinExistence type="predicted"/>
<gene>
    <name evidence="1" type="ORF">BV97_02711</name>
</gene>
<evidence type="ECO:0000313" key="1">
    <source>
        <dbReference type="EMBL" id="EZP81493.1"/>
    </source>
</evidence>
<protein>
    <submittedName>
        <fullName evidence="1">Putative DNA-binding protein with an HTH domain protein</fullName>
    </submittedName>
</protein>
<dbReference type="AlphaFoldDB" id="A0A031JXH2"/>
<dbReference type="Proteomes" id="UP000024329">
    <property type="component" value="Unassembled WGS sequence"/>
</dbReference>
<dbReference type="PATRIC" id="fig|158500.4.peg.2773"/>
<dbReference type="EMBL" id="JFYZ01000012">
    <property type="protein sequence ID" value="EZP81493.1"/>
    <property type="molecule type" value="Genomic_DNA"/>
</dbReference>
<dbReference type="GO" id="GO:0003677">
    <property type="term" value="F:DNA binding"/>
    <property type="evidence" value="ECO:0007669"/>
    <property type="project" value="UniProtKB-KW"/>
</dbReference>
<organism evidence="1 2">
    <name type="scientific">Novosphingobium resinovorum</name>
    <dbReference type="NCBI Taxonomy" id="158500"/>
    <lineage>
        <taxon>Bacteria</taxon>
        <taxon>Pseudomonadati</taxon>
        <taxon>Pseudomonadota</taxon>
        <taxon>Alphaproteobacteria</taxon>
        <taxon>Sphingomonadales</taxon>
        <taxon>Sphingomonadaceae</taxon>
        <taxon>Novosphingobium</taxon>
    </lineage>
</organism>
<reference evidence="1 2" key="1">
    <citation type="submission" date="2014-03" db="EMBL/GenBank/DDBJ databases">
        <title>Whole genome sequence of Novosphingobium resinovorum KF1.</title>
        <authorList>
            <person name="Gan H.M."/>
            <person name="Gan H.Y."/>
            <person name="Chew T.H."/>
            <person name="Savka M.A."/>
        </authorList>
    </citation>
    <scope>NUCLEOTIDE SEQUENCE [LARGE SCALE GENOMIC DNA]</scope>
    <source>
        <strain evidence="1 2">KF1</strain>
    </source>
</reference>
<keyword evidence="1" id="KW-0238">DNA-binding</keyword>
<name>A0A031JXH2_9SPHN</name>
<comment type="caution">
    <text evidence="1">The sequence shown here is derived from an EMBL/GenBank/DDBJ whole genome shotgun (WGS) entry which is preliminary data.</text>
</comment>
<evidence type="ECO:0000313" key="2">
    <source>
        <dbReference type="Proteomes" id="UP000024329"/>
    </source>
</evidence>